<dbReference type="Gene3D" id="1.25.40.10">
    <property type="entry name" value="Tetratricopeptide repeat domain"/>
    <property type="match status" value="3"/>
</dbReference>
<dbReference type="AlphaFoldDB" id="A0A2T0B9H9"/>
<comment type="caution">
    <text evidence="5">The sequence shown here is derived from an EMBL/GenBank/DDBJ whole genome shotgun (WGS) entry which is preliminary data.</text>
</comment>
<dbReference type="InterPro" id="IPR013105">
    <property type="entry name" value="TPR_2"/>
</dbReference>
<dbReference type="PROSITE" id="PS50005">
    <property type="entry name" value="TPR"/>
    <property type="match status" value="1"/>
</dbReference>
<keyword evidence="4" id="KW-0812">Transmembrane</keyword>
<dbReference type="RefSeq" id="WP_106062342.1">
    <property type="nucleotide sequence ID" value="NZ_PVXO01000005.1"/>
</dbReference>
<evidence type="ECO:0000313" key="5">
    <source>
        <dbReference type="EMBL" id="PRR80540.1"/>
    </source>
</evidence>
<dbReference type="Pfam" id="PF13181">
    <property type="entry name" value="TPR_8"/>
    <property type="match status" value="1"/>
</dbReference>
<keyword evidence="4" id="KW-0472">Membrane</keyword>
<feature type="transmembrane region" description="Helical" evidence="4">
    <location>
        <begin position="178"/>
        <end position="197"/>
    </location>
</feature>
<proteinExistence type="predicted"/>
<dbReference type="InterPro" id="IPR011990">
    <property type="entry name" value="TPR-like_helical_dom_sf"/>
</dbReference>
<keyword evidence="6" id="KW-1185">Reference proteome</keyword>
<sequence>MDKSSKLYNKALKKYNNGFIDKAFELCEKSISLNINNSAAINLKGLLYYIKGDINSCRGLWKMNFQLNKDRVSEKYIQDSSNDEKLLELYNTALILIKELKINEALILLKQCEKSHFNYINVNNYLALCYIKKGNYEKAIEYVNNVLKVDNKNKDALENKKSLQEYSDIKRVTNYKSIIAILIGITIIFSIVIFIILNRNNTTTVQDTQHPQYNADENKKEVFPYGEIKKHIDEKDFNKILEDLIKWNNKDIGINEKSLLAQGKDLIESEGAEYFYNNGYDLLTKGDYSTAKIYLERAYKYGSSGWYYPHAIYLLGTTYEKLGDIEKAIMYYTIYDNKFESGDYEETVLYKLSLLYKNIDISKAEVYAKKLVNKFPQSIYNNSKIKSIIGN</sequence>
<organism evidence="5 6">
    <name type="scientific">Clostridium liquoris</name>
    <dbReference type="NCBI Taxonomy" id="1289519"/>
    <lineage>
        <taxon>Bacteria</taxon>
        <taxon>Bacillati</taxon>
        <taxon>Bacillota</taxon>
        <taxon>Clostridia</taxon>
        <taxon>Eubacteriales</taxon>
        <taxon>Clostridiaceae</taxon>
        <taxon>Clostridium</taxon>
    </lineage>
</organism>
<dbReference type="SMART" id="SM00028">
    <property type="entry name" value="TPR"/>
    <property type="match status" value="5"/>
</dbReference>
<keyword evidence="2 3" id="KW-0802">TPR repeat</keyword>
<dbReference type="SUPFAM" id="SSF48452">
    <property type="entry name" value="TPR-like"/>
    <property type="match status" value="1"/>
</dbReference>
<gene>
    <name evidence="5" type="ORF">CLLI_01130</name>
</gene>
<reference evidence="5 6" key="1">
    <citation type="submission" date="2018-03" db="EMBL/GenBank/DDBJ databases">
        <title>Genome sequence of Clostridium liquoris DSM 100320.</title>
        <authorList>
            <person name="Poehlein A."/>
            <person name="Daniel R."/>
        </authorList>
    </citation>
    <scope>NUCLEOTIDE SEQUENCE [LARGE SCALE GENOMIC DNA]</scope>
    <source>
        <strain evidence="5 6">DSM 100320</strain>
    </source>
</reference>
<protein>
    <submittedName>
        <fullName evidence="5">Tetratricopeptide repeat protein</fullName>
    </submittedName>
</protein>
<name>A0A2T0B9H9_9CLOT</name>
<feature type="repeat" description="TPR" evidence="3">
    <location>
        <begin position="120"/>
        <end position="153"/>
    </location>
</feature>
<dbReference type="InterPro" id="IPR019734">
    <property type="entry name" value="TPR_rpt"/>
</dbReference>
<dbReference type="Pfam" id="PF13174">
    <property type="entry name" value="TPR_6"/>
    <property type="match status" value="1"/>
</dbReference>
<dbReference type="OrthoDB" id="1938848at2"/>
<evidence type="ECO:0000256" key="4">
    <source>
        <dbReference type="SAM" id="Phobius"/>
    </source>
</evidence>
<evidence type="ECO:0000256" key="2">
    <source>
        <dbReference type="ARBA" id="ARBA00022803"/>
    </source>
</evidence>
<accession>A0A2T0B9H9</accession>
<dbReference type="EMBL" id="PVXO01000005">
    <property type="protein sequence ID" value="PRR80540.1"/>
    <property type="molecule type" value="Genomic_DNA"/>
</dbReference>
<evidence type="ECO:0000256" key="3">
    <source>
        <dbReference type="PROSITE-ProRule" id="PRU00339"/>
    </source>
</evidence>
<evidence type="ECO:0000256" key="1">
    <source>
        <dbReference type="ARBA" id="ARBA00022737"/>
    </source>
</evidence>
<evidence type="ECO:0000313" key="6">
    <source>
        <dbReference type="Proteomes" id="UP000239706"/>
    </source>
</evidence>
<keyword evidence="1" id="KW-0677">Repeat</keyword>
<dbReference type="Pfam" id="PF07719">
    <property type="entry name" value="TPR_2"/>
    <property type="match status" value="1"/>
</dbReference>
<dbReference type="Proteomes" id="UP000239706">
    <property type="component" value="Unassembled WGS sequence"/>
</dbReference>
<keyword evidence="4" id="KW-1133">Transmembrane helix</keyword>